<dbReference type="CDD" id="cd01577">
    <property type="entry name" value="IPMI_Swivel"/>
    <property type="match status" value="1"/>
</dbReference>
<keyword evidence="3 6" id="KW-0028">Amino-acid biosynthesis</keyword>
<dbReference type="GO" id="GO:0009098">
    <property type="term" value="P:L-leucine biosynthetic process"/>
    <property type="evidence" value="ECO:0007669"/>
    <property type="project" value="UniProtKB-UniRule"/>
</dbReference>
<sequence>MIIEGPVLKYGDKIDTDIIIPARHLKYTDPNYLAQHAMEPLDPEFYKKASKGVVVVAGKVFGMGSSREQAAIALKAAGVRVIVAESFARIFYRNCINNGLPLITLPYATKEIKEGDVVKVNVETGEVRVGNKVLNGKGITGMALDILKAGGIMEYLKRVSQVPTQGG</sequence>
<dbReference type="RefSeq" id="WP_009071265.1">
    <property type="nucleotide sequence ID" value="NZ_JH597761.1"/>
</dbReference>
<dbReference type="InterPro" id="IPR000573">
    <property type="entry name" value="AconitaseA/IPMdHydase_ssu_swvl"/>
</dbReference>
<dbReference type="OrthoDB" id="6505at2157"/>
<dbReference type="NCBIfam" id="TIGR02087">
    <property type="entry name" value="LEUD_arch"/>
    <property type="match status" value="1"/>
</dbReference>
<dbReference type="AlphaFoldDB" id="H2C2P1"/>
<evidence type="ECO:0000256" key="1">
    <source>
        <dbReference type="ARBA" id="ARBA00009869"/>
    </source>
</evidence>
<dbReference type="PANTHER" id="PTHR43345">
    <property type="entry name" value="3-ISOPROPYLMALATE DEHYDRATASE SMALL SUBUNIT 2-RELATED-RELATED"/>
    <property type="match status" value="1"/>
</dbReference>
<keyword evidence="2 6" id="KW-0432">Leucine biosynthesis</keyword>
<dbReference type="HAMAP" id="MF_01032">
    <property type="entry name" value="LeuD_type2"/>
    <property type="match status" value="1"/>
</dbReference>
<dbReference type="Gene3D" id="3.20.19.10">
    <property type="entry name" value="Aconitase, domain 4"/>
    <property type="match status" value="1"/>
</dbReference>
<comment type="pathway">
    <text evidence="6">Amino-acid biosynthesis; L-leucine biosynthesis; L-leucine from 3-methyl-2-oxobutanoate: step 2/4.</text>
</comment>
<gene>
    <name evidence="6" type="primary">leuD</name>
    <name evidence="8" type="ORF">MetMK1DRAFT_00010150</name>
</gene>
<dbReference type="SUPFAM" id="SSF52016">
    <property type="entry name" value="LeuD/IlvD-like"/>
    <property type="match status" value="1"/>
</dbReference>
<dbReference type="eggNOG" id="arCOG02230">
    <property type="taxonomic scope" value="Archaea"/>
</dbReference>
<dbReference type="InterPro" id="IPR050075">
    <property type="entry name" value="LeuD"/>
</dbReference>
<comment type="similarity">
    <text evidence="1 6">Belongs to the LeuD family. LeuD type 2 subfamily.</text>
</comment>
<dbReference type="HOGENOM" id="CLU_081378_1_1_2"/>
<proteinExistence type="inferred from homology"/>
<evidence type="ECO:0000313" key="8">
    <source>
        <dbReference type="EMBL" id="EHP70512.1"/>
    </source>
</evidence>
<evidence type="ECO:0000256" key="5">
    <source>
        <dbReference type="ARBA" id="ARBA00023304"/>
    </source>
</evidence>
<comment type="subunit">
    <text evidence="6">Heterodimer of LeuC and LeuD.</text>
</comment>
<dbReference type="Pfam" id="PF00694">
    <property type="entry name" value="Aconitase_C"/>
    <property type="match status" value="1"/>
</dbReference>
<dbReference type="EMBL" id="JH597761">
    <property type="protein sequence ID" value="EHP70512.1"/>
    <property type="molecule type" value="Genomic_DNA"/>
</dbReference>
<dbReference type="InterPro" id="IPR011827">
    <property type="entry name" value="LeuD_type2/HacB/DmdB"/>
</dbReference>
<dbReference type="InterPro" id="IPR015928">
    <property type="entry name" value="Aconitase/3IPM_dehydase_swvl"/>
</dbReference>
<evidence type="ECO:0000256" key="3">
    <source>
        <dbReference type="ARBA" id="ARBA00022605"/>
    </source>
</evidence>
<comment type="catalytic activity">
    <reaction evidence="6">
        <text>(2R,3S)-3-isopropylmalate = (2S)-2-isopropylmalate</text>
        <dbReference type="Rhea" id="RHEA:32287"/>
        <dbReference type="ChEBI" id="CHEBI:1178"/>
        <dbReference type="ChEBI" id="CHEBI:35121"/>
        <dbReference type="EC" id="4.2.1.33"/>
    </reaction>
</comment>
<dbReference type="GO" id="GO:0003861">
    <property type="term" value="F:3-isopropylmalate dehydratase activity"/>
    <property type="evidence" value="ECO:0007669"/>
    <property type="project" value="UniProtKB-UniRule"/>
</dbReference>
<accession>H2C2P1</accession>
<dbReference type="PANTHER" id="PTHR43345:SF2">
    <property type="entry name" value="3-ISOPROPYLMALATE DEHYDRATASE SMALL SUBUNIT 1"/>
    <property type="match status" value="1"/>
</dbReference>
<dbReference type="Proteomes" id="UP000003980">
    <property type="component" value="Unassembled WGS sequence"/>
</dbReference>
<evidence type="ECO:0000256" key="4">
    <source>
        <dbReference type="ARBA" id="ARBA00023239"/>
    </source>
</evidence>
<protein>
    <recommendedName>
        <fullName evidence="6">3-isopropylmalate dehydratase small subunit</fullName>
        <ecNumber evidence="6">4.2.1.33</ecNumber>
    </recommendedName>
    <alternativeName>
        <fullName evidence="6">Alpha-IPM isomerase</fullName>
        <shortName evidence="6">IPMI</shortName>
    </alternativeName>
    <alternativeName>
        <fullName evidence="6">Isopropylmalate isomerase</fullName>
    </alternativeName>
</protein>
<dbReference type="EC" id="4.2.1.33" evidence="6"/>
<dbReference type="UniPathway" id="UPA00048">
    <property type="reaction ID" value="UER00071"/>
</dbReference>
<evidence type="ECO:0000259" key="7">
    <source>
        <dbReference type="Pfam" id="PF00694"/>
    </source>
</evidence>
<keyword evidence="5 6" id="KW-0100">Branched-chain amino acid biosynthesis</keyword>
<evidence type="ECO:0000256" key="6">
    <source>
        <dbReference type="HAMAP-Rule" id="MF_01032"/>
    </source>
</evidence>
<feature type="domain" description="Aconitase A/isopropylmalate dehydratase small subunit swivel" evidence="7">
    <location>
        <begin position="42"/>
        <end position="101"/>
    </location>
</feature>
<evidence type="ECO:0000256" key="2">
    <source>
        <dbReference type="ARBA" id="ARBA00022430"/>
    </source>
</evidence>
<keyword evidence="4 6" id="KW-0456">Lyase</keyword>
<comment type="function">
    <text evidence="6">Catalyzes the isomerization between 2-isopropylmalate and 3-isopropylmalate, via the formation of 2-isopropylmaleate.</text>
</comment>
<dbReference type="InterPro" id="IPR033940">
    <property type="entry name" value="IPMI_Swivel"/>
</dbReference>
<reference evidence="8 9" key="1">
    <citation type="submission" date="2012-01" db="EMBL/GenBank/DDBJ databases">
        <title>Improved High-Quality Draft sequence of Metallosphaera yellowstonensis MK1.</title>
        <authorList>
            <consortium name="US DOE Joint Genome Institute"/>
            <person name="Lucas S."/>
            <person name="Han J."/>
            <person name="Cheng J.-F."/>
            <person name="Goodwin L."/>
            <person name="Pitluck S."/>
            <person name="Peters L."/>
            <person name="Teshima H."/>
            <person name="Detter J.C."/>
            <person name="Han C."/>
            <person name="Tapia R."/>
            <person name="Land M."/>
            <person name="Hauser L."/>
            <person name="Kyrpides N."/>
            <person name="Kozubal M."/>
            <person name="Macur R.E."/>
            <person name="Jay Z."/>
            <person name="Inskeep W."/>
            <person name="Woyke T."/>
        </authorList>
    </citation>
    <scope>NUCLEOTIDE SEQUENCE [LARGE SCALE GENOMIC DNA]</scope>
    <source>
        <strain evidence="8 9">MK1</strain>
    </source>
</reference>
<evidence type="ECO:0000313" key="9">
    <source>
        <dbReference type="Proteomes" id="UP000003980"/>
    </source>
</evidence>
<name>H2C2P1_9CREN</name>
<dbReference type="STRING" id="671065.MetMK1DRAFT_00010150"/>
<organism evidence="8 9">
    <name type="scientific">Metallosphaera yellowstonensis MK1</name>
    <dbReference type="NCBI Taxonomy" id="671065"/>
    <lineage>
        <taxon>Archaea</taxon>
        <taxon>Thermoproteota</taxon>
        <taxon>Thermoprotei</taxon>
        <taxon>Sulfolobales</taxon>
        <taxon>Sulfolobaceae</taxon>
        <taxon>Metallosphaera</taxon>
    </lineage>
</organism>
<keyword evidence="9" id="KW-1185">Reference proteome</keyword>